<evidence type="ECO:0000313" key="8">
    <source>
        <dbReference type="Proteomes" id="UP000017837"/>
    </source>
</evidence>
<dbReference type="Pfam" id="PF07992">
    <property type="entry name" value="Pyr_redox_2"/>
    <property type="match status" value="1"/>
</dbReference>
<dbReference type="SUPFAM" id="SSF55424">
    <property type="entry name" value="FAD/NAD-linked reductases, dimerisation (C-terminal) domain"/>
    <property type="match status" value="1"/>
</dbReference>
<dbReference type="GO" id="GO:0005737">
    <property type="term" value="C:cytoplasm"/>
    <property type="evidence" value="ECO:0007669"/>
    <property type="project" value="TreeGrafter"/>
</dbReference>
<evidence type="ECO:0000256" key="3">
    <source>
        <dbReference type="ARBA" id="ARBA00022827"/>
    </source>
</evidence>
<keyword evidence="2" id="KW-0285">Flavoprotein</keyword>
<dbReference type="EMBL" id="AWGB01000097">
    <property type="protein sequence ID" value="ESQ80293.1"/>
    <property type="molecule type" value="Genomic_DNA"/>
</dbReference>
<dbReference type="InterPro" id="IPR036188">
    <property type="entry name" value="FAD/NAD-bd_sf"/>
</dbReference>
<dbReference type="STRING" id="1121022.GCA_000376105_02363"/>
<dbReference type="PRINTS" id="PR00368">
    <property type="entry name" value="FADPNR"/>
</dbReference>
<evidence type="ECO:0000313" key="7">
    <source>
        <dbReference type="EMBL" id="ESQ80293.1"/>
    </source>
</evidence>
<dbReference type="OrthoDB" id="7809559at2"/>
<dbReference type="InterPro" id="IPR028202">
    <property type="entry name" value="Reductase_C"/>
</dbReference>
<dbReference type="Proteomes" id="UP000017837">
    <property type="component" value="Unassembled WGS sequence"/>
</dbReference>
<dbReference type="Gene3D" id="3.30.390.30">
    <property type="match status" value="1"/>
</dbReference>
<evidence type="ECO:0000256" key="4">
    <source>
        <dbReference type="ARBA" id="ARBA00023002"/>
    </source>
</evidence>
<proteinExistence type="predicted"/>
<accession>V4QM87</accession>
<dbReference type="PRINTS" id="PR00411">
    <property type="entry name" value="PNDRDTASEI"/>
</dbReference>
<feature type="domain" description="Reductase C-terminal" evidence="6">
    <location>
        <begin position="321"/>
        <end position="404"/>
    </location>
</feature>
<comment type="cofactor">
    <cofactor evidence="1">
        <name>FAD</name>
        <dbReference type="ChEBI" id="CHEBI:57692"/>
    </cofactor>
</comment>
<keyword evidence="3" id="KW-0274">FAD</keyword>
<dbReference type="Gene3D" id="3.50.50.60">
    <property type="entry name" value="FAD/NAD(P)-binding domain"/>
    <property type="match status" value="2"/>
</dbReference>
<name>V4QM87_9CAUL</name>
<keyword evidence="4" id="KW-0560">Oxidoreductase</keyword>
<protein>
    <submittedName>
        <fullName evidence="7">Ferredoxin reductase</fullName>
    </submittedName>
</protein>
<keyword evidence="8" id="KW-1185">Reference proteome</keyword>
<dbReference type="RefSeq" id="WP_018082030.1">
    <property type="nucleotide sequence ID" value="NZ_AQWM01000010.1"/>
</dbReference>
<dbReference type="PANTHER" id="PTHR43557">
    <property type="entry name" value="APOPTOSIS-INDUCING FACTOR 1"/>
    <property type="match status" value="1"/>
</dbReference>
<evidence type="ECO:0000256" key="2">
    <source>
        <dbReference type="ARBA" id="ARBA00022630"/>
    </source>
</evidence>
<organism evidence="7 8">
    <name type="scientific">Asticcacaulis benevestitus DSM 16100 = ATCC BAA-896</name>
    <dbReference type="NCBI Taxonomy" id="1121022"/>
    <lineage>
        <taxon>Bacteria</taxon>
        <taxon>Pseudomonadati</taxon>
        <taxon>Pseudomonadota</taxon>
        <taxon>Alphaproteobacteria</taxon>
        <taxon>Caulobacterales</taxon>
        <taxon>Caulobacteraceae</taxon>
        <taxon>Asticcacaulis</taxon>
    </lineage>
</organism>
<dbReference type="InterPro" id="IPR050446">
    <property type="entry name" value="FAD-oxidoreductase/Apoptosis"/>
</dbReference>
<dbReference type="PANTHER" id="PTHR43557:SF2">
    <property type="entry name" value="RIESKE DOMAIN-CONTAINING PROTEIN-RELATED"/>
    <property type="match status" value="1"/>
</dbReference>
<comment type="caution">
    <text evidence="7">The sequence shown here is derived from an EMBL/GenBank/DDBJ whole genome shotgun (WGS) entry which is preliminary data.</text>
</comment>
<dbReference type="InterPro" id="IPR016156">
    <property type="entry name" value="FAD/NAD-linked_Rdtase_dimer_sf"/>
</dbReference>
<evidence type="ECO:0000259" key="5">
    <source>
        <dbReference type="Pfam" id="PF07992"/>
    </source>
</evidence>
<dbReference type="InterPro" id="IPR023753">
    <property type="entry name" value="FAD/NAD-binding_dom"/>
</dbReference>
<dbReference type="eggNOG" id="COG0446">
    <property type="taxonomic scope" value="Bacteria"/>
</dbReference>
<reference evidence="7 8" key="1">
    <citation type="journal article" date="2014" name="Nature">
        <title>Sequential evolution of bacterial morphology by co-option of a developmental regulator.</title>
        <authorList>
            <person name="Jiang C."/>
            <person name="Brown P.J."/>
            <person name="Ducret A."/>
            <person name="Brun Y.V."/>
        </authorList>
    </citation>
    <scope>NUCLEOTIDE SEQUENCE [LARGE SCALE GENOMIC DNA]</scope>
    <source>
        <strain evidence="7 8">DSM 16100</strain>
    </source>
</reference>
<feature type="domain" description="FAD/NAD(P)-binding" evidence="5">
    <location>
        <begin position="4"/>
        <end position="302"/>
    </location>
</feature>
<gene>
    <name evidence="7" type="ORF">ABENE_22420</name>
</gene>
<sequence>MSQSVVIIGAGHAGGAVAGTLRQYGHTGPITLIGAEPYLPYQRPPLSKAWLKGDASLDDLYLRGDSFYADQGMTVRTDTQAVTIDPAGKTVTLLNGEHISYDHLIIATGSKARPFAVPGADRVPHHLLRTLDDAEALKNALRPGHRIGLIGAGYVGLEVAASARYLDCEVTVFERESRILARVASQTLSDFFTDMHKGRGVGIITEASVTELSLGQGDRKVVHLADGRTHEFDLLLVGIGALANDDLAALAGLATANGIIVDEQARTSDAHIFAIGDVTSRTLPTYDGRFRLESVPNALEQAKQAAAAITGYKPPIVETPWFWSDQYEFKLQIAGLLRPDCRDLVRGDPASGAFSVYHLDGDGRLMTAECVSRPADFMAAKLLIAKGIALDDTIADPEVSLKPFLQK</sequence>
<dbReference type="PATRIC" id="fig|1121022.4.peg.4591"/>
<dbReference type="GO" id="GO:0016651">
    <property type="term" value="F:oxidoreductase activity, acting on NAD(P)H"/>
    <property type="evidence" value="ECO:0007669"/>
    <property type="project" value="TreeGrafter"/>
</dbReference>
<dbReference type="Pfam" id="PF14759">
    <property type="entry name" value="Reductase_C"/>
    <property type="match status" value="1"/>
</dbReference>
<dbReference type="SUPFAM" id="SSF51905">
    <property type="entry name" value="FAD/NAD(P)-binding domain"/>
    <property type="match status" value="2"/>
</dbReference>
<evidence type="ECO:0000259" key="6">
    <source>
        <dbReference type="Pfam" id="PF14759"/>
    </source>
</evidence>
<dbReference type="AlphaFoldDB" id="V4QM87"/>
<evidence type="ECO:0000256" key="1">
    <source>
        <dbReference type="ARBA" id="ARBA00001974"/>
    </source>
</evidence>